<dbReference type="InterPro" id="IPR005066">
    <property type="entry name" value="MoCF_OxRdtse_dimer"/>
</dbReference>
<dbReference type="PRINTS" id="PR00407">
    <property type="entry name" value="EUMOPTERIN"/>
</dbReference>
<dbReference type="InterPro" id="IPR000572">
    <property type="entry name" value="OxRdtase_Mopterin-bd_dom"/>
</dbReference>
<dbReference type="Pfam" id="PF03404">
    <property type="entry name" value="Mo-co_dimer"/>
    <property type="match status" value="1"/>
</dbReference>
<dbReference type="InterPro" id="IPR008335">
    <property type="entry name" value="Mopterin_OxRdtase_euk"/>
</dbReference>
<keyword evidence="2" id="KW-0500">Molybdenum</keyword>
<dbReference type="EMBL" id="JAYWVC010000314">
    <property type="protein sequence ID" value="MED7828103.1"/>
    <property type="molecule type" value="Genomic_DNA"/>
</dbReference>
<comment type="cofactor">
    <cofactor evidence="1">
        <name>Mo-molybdopterin</name>
        <dbReference type="ChEBI" id="CHEBI:71302"/>
    </cofactor>
</comment>
<evidence type="ECO:0000259" key="8">
    <source>
        <dbReference type="Pfam" id="PF03404"/>
    </source>
</evidence>
<accession>A0ABU7FVZ6</accession>
<evidence type="ECO:0000256" key="3">
    <source>
        <dbReference type="ARBA" id="ARBA00022617"/>
    </source>
</evidence>
<evidence type="ECO:0000256" key="6">
    <source>
        <dbReference type="ARBA" id="ARBA00023004"/>
    </source>
</evidence>
<keyword evidence="4" id="KW-0479">Metal-binding</keyword>
<feature type="domain" description="Oxidoreductase molybdopterin-binding" evidence="7">
    <location>
        <begin position="33"/>
        <end position="209"/>
    </location>
</feature>
<dbReference type="SUPFAM" id="SSF56524">
    <property type="entry name" value="Oxidoreductase molybdopterin-binding domain"/>
    <property type="match status" value="1"/>
</dbReference>
<gene>
    <name evidence="9" type="ORF">VXC91_41045</name>
</gene>
<keyword evidence="3" id="KW-0349">Heme</keyword>
<comment type="caution">
    <text evidence="9">The sequence shown here is derived from an EMBL/GenBank/DDBJ whole genome shotgun (WGS) entry which is preliminary data.</text>
</comment>
<dbReference type="InterPro" id="IPR022407">
    <property type="entry name" value="OxRdtase_Mopterin_BS"/>
</dbReference>
<dbReference type="Proteomes" id="UP001333996">
    <property type="component" value="Unassembled WGS sequence"/>
</dbReference>
<dbReference type="Gene3D" id="2.60.40.650">
    <property type="match status" value="1"/>
</dbReference>
<reference evidence="9" key="1">
    <citation type="submission" date="2024-01" db="EMBL/GenBank/DDBJ databases">
        <title>First draft genome sequence data of TA4-1, the type strain of Gram-positive actinobacterium Streptomyces chiangmaiensis.</title>
        <authorList>
            <person name="Yasawong M."/>
            <person name="Nantapong N."/>
        </authorList>
    </citation>
    <scope>NUCLEOTIDE SEQUENCE</scope>
    <source>
        <strain evidence="9">TA4-1</strain>
    </source>
</reference>
<evidence type="ECO:0000313" key="9">
    <source>
        <dbReference type="EMBL" id="MED7828103.1"/>
    </source>
</evidence>
<evidence type="ECO:0000256" key="4">
    <source>
        <dbReference type="ARBA" id="ARBA00022723"/>
    </source>
</evidence>
<dbReference type="InterPro" id="IPR014756">
    <property type="entry name" value="Ig_E-set"/>
</dbReference>
<dbReference type="SUPFAM" id="SSF81296">
    <property type="entry name" value="E set domains"/>
    <property type="match status" value="1"/>
</dbReference>
<sequence length="352" mass="38084">MIVHEVEPYNAESPPEALVGQITPLDTFYGRNHAPIPQVDAESWRLQVDGLVDRPLELSMDELRHRYPERSVVATMQCAGNRRAELMEVCDIPGQVPWGPGAISTARWIGVSLADVLAEVGVRPEAAHISFTGADVSDQAEPPQPFGGSIPIPKATSSEVLLAWAMNGEALPAAHGAPLRVVVPGWIGARSVKWLSRITAQAEPSDNYFQTEYSILPPEADPHTAKRGEGITLGPVAIHCAILEPGKDARLPSGPTEVAGFAFAGDDRTVERVDVSADHGNTWTHAHLEPPENPWTWQHWHATLTLPSGETELIARAWDSTAAVQPESLATVWNPRGYANNAAAHLHVTCRS</sequence>
<feature type="domain" description="Moybdenum cofactor oxidoreductase dimerisation" evidence="8">
    <location>
        <begin position="237"/>
        <end position="342"/>
    </location>
</feature>
<evidence type="ECO:0000256" key="2">
    <source>
        <dbReference type="ARBA" id="ARBA00022505"/>
    </source>
</evidence>
<evidence type="ECO:0000256" key="1">
    <source>
        <dbReference type="ARBA" id="ARBA00001924"/>
    </source>
</evidence>
<dbReference type="PANTHER" id="PTHR19372">
    <property type="entry name" value="SULFITE REDUCTASE"/>
    <property type="match status" value="1"/>
</dbReference>
<dbReference type="PROSITE" id="PS00559">
    <property type="entry name" value="MOLYBDOPTERIN_EUK"/>
    <property type="match status" value="1"/>
</dbReference>
<proteinExistence type="predicted"/>
<protein>
    <submittedName>
        <fullName evidence="9">Sulfite oxidase</fullName>
    </submittedName>
</protein>
<name>A0ABU7FVZ6_9ACTN</name>
<dbReference type="Pfam" id="PF00174">
    <property type="entry name" value="Oxidored_molyb"/>
    <property type="match status" value="1"/>
</dbReference>
<dbReference type="InterPro" id="IPR036374">
    <property type="entry name" value="OxRdtase_Mopterin-bd_sf"/>
</dbReference>
<keyword evidence="10" id="KW-1185">Reference proteome</keyword>
<dbReference type="Gene3D" id="3.90.420.10">
    <property type="entry name" value="Oxidoreductase, molybdopterin-binding domain"/>
    <property type="match status" value="1"/>
</dbReference>
<keyword evidence="5" id="KW-0560">Oxidoreductase</keyword>
<evidence type="ECO:0000259" key="7">
    <source>
        <dbReference type="Pfam" id="PF00174"/>
    </source>
</evidence>
<dbReference type="PANTHER" id="PTHR19372:SF7">
    <property type="entry name" value="SULFITE OXIDASE, MITOCHONDRIAL"/>
    <property type="match status" value="1"/>
</dbReference>
<dbReference type="RefSeq" id="WP_329512461.1">
    <property type="nucleotide sequence ID" value="NZ_BAAAYZ010000113.1"/>
</dbReference>
<organism evidence="9 10">
    <name type="scientific">Streptomyces chiangmaiensis</name>
    <dbReference type="NCBI Taxonomy" id="766497"/>
    <lineage>
        <taxon>Bacteria</taxon>
        <taxon>Bacillati</taxon>
        <taxon>Actinomycetota</taxon>
        <taxon>Actinomycetes</taxon>
        <taxon>Kitasatosporales</taxon>
        <taxon>Streptomycetaceae</taxon>
        <taxon>Streptomyces</taxon>
    </lineage>
</organism>
<evidence type="ECO:0000313" key="10">
    <source>
        <dbReference type="Proteomes" id="UP001333996"/>
    </source>
</evidence>
<keyword evidence="6" id="KW-0408">Iron</keyword>
<dbReference type="CDD" id="cd02110">
    <property type="entry name" value="SO_family_Moco_dimer"/>
    <property type="match status" value="1"/>
</dbReference>
<evidence type="ECO:0000256" key="5">
    <source>
        <dbReference type="ARBA" id="ARBA00023002"/>
    </source>
</evidence>